<evidence type="ECO:0000313" key="1">
    <source>
        <dbReference type="EMBL" id="GAG94885.1"/>
    </source>
</evidence>
<organism evidence="1">
    <name type="scientific">marine sediment metagenome</name>
    <dbReference type="NCBI Taxonomy" id="412755"/>
    <lineage>
        <taxon>unclassified sequences</taxon>
        <taxon>metagenomes</taxon>
        <taxon>ecological metagenomes</taxon>
    </lineage>
</organism>
<dbReference type="AlphaFoldDB" id="X1BIM0"/>
<comment type="caution">
    <text evidence="1">The sequence shown here is derived from an EMBL/GenBank/DDBJ whole genome shotgun (WGS) entry which is preliminary data.</text>
</comment>
<gene>
    <name evidence="1" type="ORF">S01H4_40883</name>
</gene>
<reference evidence="1" key="1">
    <citation type="journal article" date="2014" name="Front. Microbiol.">
        <title>High frequency of phylogenetically diverse reductive dehalogenase-homologous genes in deep subseafloor sedimentary metagenomes.</title>
        <authorList>
            <person name="Kawai M."/>
            <person name="Futagami T."/>
            <person name="Toyoda A."/>
            <person name="Takaki Y."/>
            <person name="Nishi S."/>
            <person name="Hori S."/>
            <person name="Arai W."/>
            <person name="Tsubouchi T."/>
            <person name="Morono Y."/>
            <person name="Uchiyama I."/>
            <person name="Ito T."/>
            <person name="Fujiyama A."/>
            <person name="Inagaki F."/>
            <person name="Takami H."/>
        </authorList>
    </citation>
    <scope>NUCLEOTIDE SEQUENCE</scope>
    <source>
        <strain evidence="1">Expedition CK06-06</strain>
    </source>
</reference>
<dbReference type="EMBL" id="BART01022319">
    <property type="protein sequence ID" value="GAG94885.1"/>
    <property type="molecule type" value="Genomic_DNA"/>
</dbReference>
<name>X1BIM0_9ZZZZ</name>
<protein>
    <submittedName>
        <fullName evidence="1">Uncharacterized protein</fullName>
    </submittedName>
</protein>
<sequence length="93" mass="10591">MSKLVKGAGKLGMTEDTIYQSLGAAGINNDDIEHLLEGIVPRWEMNPGFLGRVTKRAVVSAPSQDKKMDIEMEIERRKMLIEQYVEEEYGMFR</sequence>
<accession>X1BIM0</accession>
<proteinExistence type="predicted"/>